<evidence type="ECO:0000256" key="2">
    <source>
        <dbReference type="ARBA" id="ARBA00023002"/>
    </source>
</evidence>
<dbReference type="OrthoDB" id="9974981at2759"/>
<comment type="caution">
    <text evidence="4">The sequence shown here is derived from an EMBL/GenBank/DDBJ whole genome shotgun (WGS) entry which is preliminary data.</text>
</comment>
<feature type="domain" description="NmrA-like" evidence="3">
    <location>
        <begin position="6"/>
        <end position="234"/>
    </location>
</feature>
<dbReference type="Gene3D" id="3.40.50.720">
    <property type="entry name" value="NAD(P)-binding Rossmann-like Domain"/>
    <property type="match status" value="1"/>
</dbReference>
<dbReference type="Gene3D" id="3.90.25.10">
    <property type="entry name" value="UDP-galactose 4-epimerase, domain 1"/>
    <property type="match status" value="1"/>
</dbReference>
<evidence type="ECO:0000259" key="3">
    <source>
        <dbReference type="Pfam" id="PF05368"/>
    </source>
</evidence>
<sequence length="321" mass="35572">MTEYFKNVLLIGATGDLGQHILTALLQTTITHPSQPLAISLLTRLTSTAKFPTHPSIVQIHKGDTKDPNFLATAFTRQDIIISAISPYALLDQKLMLTVASKVGVNRFVVGEFGLDTRDEELTNSVSVFRQNREVLEHAVGVCGGPLGMEYTGVICGAFLEMTLLDGEMGFEFGSRTVEVYDSGRKKIEVSRMGDVARATVEICFQPGRWGGELVYISSFTVSQRDIIDVLNKVDKKGPWEVVERTTGWLKERGERRVQGGDMMGLVDEIWAVAFSDGVGEAFSRKRRLVNEELGIERRGQGDFGGVIRGVVWEWEAGRRK</sequence>
<dbReference type="AlphaFoldDB" id="A0A436ZQE2"/>
<dbReference type="GeneID" id="93591317"/>
<accession>A0A436ZQE2</accession>
<dbReference type="Pfam" id="PF05368">
    <property type="entry name" value="NmrA"/>
    <property type="match status" value="1"/>
</dbReference>
<evidence type="ECO:0000256" key="1">
    <source>
        <dbReference type="ARBA" id="ARBA00022857"/>
    </source>
</evidence>
<keyword evidence="2" id="KW-0560">Oxidoreductase</keyword>
<organism evidence="4 5">
    <name type="scientific">Arthrobotrys flagrans</name>
    <name type="common">Nematode-trapping fungus</name>
    <name type="synonym">Trichothecium flagrans</name>
    <dbReference type="NCBI Taxonomy" id="97331"/>
    <lineage>
        <taxon>Eukaryota</taxon>
        <taxon>Fungi</taxon>
        <taxon>Dikarya</taxon>
        <taxon>Ascomycota</taxon>
        <taxon>Pezizomycotina</taxon>
        <taxon>Orbiliomycetes</taxon>
        <taxon>Orbiliales</taxon>
        <taxon>Orbiliaceae</taxon>
        <taxon>Arthrobotrys</taxon>
    </lineage>
</organism>
<dbReference type="PANTHER" id="PTHR47706">
    <property type="entry name" value="NMRA-LIKE FAMILY PROTEIN"/>
    <property type="match status" value="1"/>
</dbReference>
<name>A0A436ZQE2_ARTFL</name>
<gene>
    <name evidence="4" type="ORF">DFL_009006</name>
</gene>
<keyword evidence="1" id="KW-0521">NADP</keyword>
<dbReference type="VEuPathDB" id="FungiDB:DFL_009006"/>
<dbReference type="STRING" id="97331.A0A436ZQE2"/>
<dbReference type="InterPro" id="IPR051609">
    <property type="entry name" value="NmrA/Isoflavone_reductase-like"/>
</dbReference>
<dbReference type="Proteomes" id="UP000283090">
    <property type="component" value="Unassembled WGS sequence"/>
</dbReference>
<dbReference type="GO" id="GO:0016491">
    <property type="term" value="F:oxidoreductase activity"/>
    <property type="evidence" value="ECO:0007669"/>
    <property type="project" value="UniProtKB-KW"/>
</dbReference>
<proteinExistence type="predicted"/>
<evidence type="ECO:0000313" key="5">
    <source>
        <dbReference type="Proteomes" id="UP000283090"/>
    </source>
</evidence>
<dbReference type="SUPFAM" id="SSF51735">
    <property type="entry name" value="NAD(P)-binding Rossmann-fold domains"/>
    <property type="match status" value="1"/>
</dbReference>
<dbReference type="InterPro" id="IPR036291">
    <property type="entry name" value="NAD(P)-bd_dom_sf"/>
</dbReference>
<reference evidence="4 5" key="1">
    <citation type="submission" date="2019-01" db="EMBL/GenBank/DDBJ databases">
        <title>Intercellular communication is required for trap formation in the nematode-trapping fungus Duddingtonia flagrans.</title>
        <authorList>
            <person name="Youssar L."/>
            <person name="Wernet V."/>
            <person name="Hensel N."/>
            <person name="Hildebrandt H.-G."/>
            <person name="Fischer R."/>
        </authorList>
    </citation>
    <scope>NUCLEOTIDE SEQUENCE [LARGE SCALE GENOMIC DNA]</scope>
    <source>
        <strain evidence="4 5">CBS H-5679</strain>
    </source>
</reference>
<dbReference type="PANTHER" id="PTHR47706:SF9">
    <property type="entry name" value="NMRA-LIKE DOMAIN-CONTAINING PROTEIN-RELATED"/>
    <property type="match status" value="1"/>
</dbReference>
<evidence type="ECO:0000313" key="4">
    <source>
        <dbReference type="EMBL" id="RVD81130.1"/>
    </source>
</evidence>
<dbReference type="RefSeq" id="XP_067486674.1">
    <property type="nucleotide sequence ID" value="XM_067638825.1"/>
</dbReference>
<dbReference type="InterPro" id="IPR008030">
    <property type="entry name" value="NmrA-like"/>
</dbReference>
<dbReference type="EMBL" id="SAEB01000012">
    <property type="protein sequence ID" value="RVD81130.1"/>
    <property type="molecule type" value="Genomic_DNA"/>
</dbReference>
<protein>
    <recommendedName>
        <fullName evidence="3">NmrA-like domain-containing protein</fullName>
    </recommendedName>
</protein>
<keyword evidence="5" id="KW-1185">Reference proteome</keyword>